<protein>
    <submittedName>
        <fullName evidence="2">Uncharacterized protein</fullName>
    </submittedName>
</protein>
<reference evidence="2 3" key="1">
    <citation type="submission" date="2019-08" db="EMBL/GenBank/DDBJ databases">
        <title>Whole genome of Aphis craccivora.</title>
        <authorList>
            <person name="Voronova N.V."/>
            <person name="Shulinski R.S."/>
            <person name="Bandarenka Y.V."/>
            <person name="Zhorov D.G."/>
            <person name="Warner D."/>
        </authorList>
    </citation>
    <scope>NUCLEOTIDE SEQUENCE [LARGE SCALE GENOMIC DNA]</scope>
    <source>
        <strain evidence="2">180601</strain>
        <tissue evidence="2">Whole Body</tissue>
    </source>
</reference>
<feature type="transmembrane region" description="Helical" evidence="1">
    <location>
        <begin position="12"/>
        <end position="31"/>
    </location>
</feature>
<name>A0A6G0Y358_APHCR</name>
<evidence type="ECO:0000313" key="3">
    <source>
        <dbReference type="Proteomes" id="UP000478052"/>
    </source>
</evidence>
<keyword evidence="3" id="KW-1185">Reference proteome</keyword>
<dbReference type="EMBL" id="VUJU01006488">
    <property type="protein sequence ID" value="KAF0748412.1"/>
    <property type="molecule type" value="Genomic_DNA"/>
</dbReference>
<keyword evidence="1" id="KW-0812">Transmembrane</keyword>
<keyword evidence="1" id="KW-0472">Membrane</keyword>
<evidence type="ECO:0000313" key="2">
    <source>
        <dbReference type="EMBL" id="KAF0748412.1"/>
    </source>
</evidence>
<comment type="caution">
    <text evidence="2">The sequence shown here is derived from an EMBL/GenBank/DDBJ whole genome shotgun (WGS) entry which is preliminary data.</text>
</comment>
<organism evidence="2 3">
    <name type="scientific">Aphis craccivora</name>
    <name type="common">Cowpea aphid</name>
    <dbReference type="NCBI Taxonomy" id="307492"/>
    <lineage>
        <taxon>Eukaryota</taxon>
        <taxon>Metazoa</taxon>
        <taxon>Ecdysozoa</taxon>
        <taxon>Arthropoda</taxon>
        <taxon>Hexapoda</taxon>
        <taxon>Insecta</taxon>
        <taxon>Pterygota</taxon>
        <taxon>Neoptera</taxon>
        <taxon>Paraneoptera</taxon>
        <taxon>Hemiptera</taxon>
        <taxon>Sternorrhyncha</taxon>
        <taxon>Aphidomorpha</taxon>
        <taxon>Aphidoidea</taxon>
        <taxon>Aphididae</taxon>
        <taxon>Aphidini</taxon>
        <taxon>Aphis</taxon>
        <taxon>Aphis</taxon>
    </lineage>
</organism>
<proteinExistence type="predicted"/>
<accession>A0A6G0Y358</accession>
<feature type="transmembrane region" description="Helical" evidence="1">
    <location>
        <begin position="37"/>
        <end position="59"/>
    </location>
</feature>
<keyword evidence="1" id="KW-1133">Transmembrane helix</keyword>
<dbReference type="Proteomes" id="UP000478052">
    <property type="component" value="Unassembled WGS sequence"/>
</dbReference>
<evidence type="ECO:0000256" key="1">
    <source>
        <dbReference type="SAM" id="Phobius"/>
    </source>
</evidence>
<dbReference type="OrthoDB" id="73875at2759"/>
<dbReference type="AlphaFoldDB" id="A0A6G0Y358"/>
<gene>
    <name evidence="2" type="ORF">FWK35_00024564</name>
</gene>
<sequence length="163" mass="18923">MEIIKMEFVSYGHCQCFVLLYIIASLTYTYAAIASVYIHVCFVVNFLDKTIFICFFICVEYTDKCWWTGCQLSTWAVTGCKQYNRIEQNTKNCSGGLEYYCCLPNLDVPPVNDCWWTGCQSNSWAVKGCNSYNRTERNRKACETNGFKYECCANRNTANRIHR</sequence>